<dbReference type="InterPro" id="IPR050093">
    <property type="entry name" value="ABC_SmlMolc_Importer"/>
</dbReference>
<dbReference type="AlphaFoldDB" id="A0A2T0ZB53"/>
<dbReference type="InterPro" id="IPR008995">
    <property type="entry name" value="Mo/tungstate-bd_C_term_dom"/>
</dbReference>
<evidence type="ECO:0000256" key="9">
    <source>
        <dbReference type="ARBA" id="ARBA00023065"/>
    </source>
</evidence>
<dbReference type="GO" id="GO:0016887">
    <property type="term" value="F:ATP hydrolysis activity"/>
    <property type="evidence" value="ECO:0007669"/>
    <property type="project" value="InterPro"/>
</dbReference>
<evidence type="ECO:0000256" key="10">
    <source>
        <dbReference type="ARBA" id="ARBA00023136"/>
    </source>
</evidence>
<dbReference type="GO" id="GO:0015408">
    <property type="term" value="F:ABC-type ferric iron transporter activity"/>
    <property type="evidence" value="ECO:0007669"/>
    <property type="project" value="InterPro"/>
</dbReference>
<dbReference type="InterPro" id="IPR027417">
    <property type="entry name" value="P-loop_NTPase"/>
</dbReference>
<keyword evidence="6 13" id="KW-0067">ATP-binding</keyword>
<sequence>MTPLDIEGITKSFGTTQVLHGVDLHAPEGELTAILGPSGCGKTTLLRLIAGFDEPDAGTISIGSTMVAGPRGVVPPQRRRVGYVPQEGALFPHVNAAANITFGLPLRQRRGRHRVEELLELVGLAPEVGKRFPHQLSGGQQQRVALARALAPSPSLVLLDEPFSSLDAGLRNQTRRAVARALRESGSTAVLVTHDQDEALSMATQVAVMRGGRLVQVDSPEGIYTRPHDVAVGRFVGDAIALRAKIVSGVAECPLGRIPVAGDVPDHPARDILIRPVQVKLHSANSANAVRAEVIEVAYYGHDADVRLRLTDSDHVVHALTPGHDVPAVRSIVYAAVDGEALVFPSE</sequence>
<dbReference type="InterPro" id="IPR017871">
    <property type="entry name" value="ABC_transporter-like_CS"/>
</dbReference>
<evidence type="ECO:0000256" key="3">
    <source>
        <dbReference type="ARBA" id="ARBA00022496"/>
    </source>
</evidence>
<reference evidence="13 14" key="1">
    <citation type="submission" date="2018-03" db="EMBL/GenBank/DDBJ databases">
        <title>Genomic Encyclopedia of Archaeal and Bacterial Type Strains, Phase II (KMG-II): from individual species to whole genera.</title>
        <authorList>
            <person name="Goeker M."/>
        </authorList>
    </citation>
    <scope>NUCLEOTIDE SEQUENCE [LARGE SCALE GENOMIC DNA]</scope>
    <source>
        <strain evidence="13 14">DSM 100065</strain>
    </source>
</reference>
<keyword evidence="10" id="KW-0472">Membrane</keyword>
<evidence type="ECO:0000259" key="12">
    <source>
        <dbReference type="PROSITE" id="PS50893"/>
    </source>
</evidence>
<dbReference type="SMART" id="SM00382">
    <property type="entry name" value="AAA"/>
    <property type="match status" value="1"/>
</dbReference>
<evidence type="ECO:0000256" key="4">
    <source>
        <dbReference type="ARBA" id="ARBA00022519"/>
    </source>
</evidence>
<dbReference type="Pfam" id="PF08402">
    <property type="entry name" value="TOBE_2"/>
    <property type="match status" value="1"/>
</dbReference>
<dbReference type="EMBL" id="PVUE01000025">
    <property type="protein sequence ID" value="PRZ33577.1"/>
    <property type="molecule type" value="Genomic_DNA"/>
</dbReference>
<evidence type="ECO:0000313" key="14">
    <source>
        <dbReference type="Proteomes" id="UP000237752"/>
    </source>
</evidence>
<dbReference type="SUPFAM" id="SSF50331">
    <property type="entry name" value="MOP-like"/>
    <property type="match status" value="1"/>
</dbReference>
<dbReference type="FunFam" id="3.40.50.300:FF:000425">
    <property type="entry name" value="Probable ABC transporter, ATP-binding subunit"/>
    <property type="match status" value="1"/>
</dbReference>
<name>A0A2T0ZB53_9ACTN</name>
<feature type="domain" description="ABC transporter" evidence="12">
    <location>
        <begin position="4"/>
        <end position="236"/>
    </location>
</feature>
<keyword evidence="7" id="KW-1278">Translocase</keyword>
<gene>
    <name evidence="13" type="ORF">CLV47_12534</name>
</gene>
<keyword evidence="8" id="KW-0408">Iron</keyword>
<comment type="caution">
    <text evidence="13">The sequence shown here is derived from an EMBL/GenBank/DDBJ whole genome shotgun (WGS) entry which is preliminary data.</text>
</comment>
<keyword evidence="9" id="KW-0406">Ion transport</keyword>
<dbReference type="GO" id="GO:0005524">
    <property type="term" value="F:ATP binding"/>
    <property type="evidence" value="ECO:0007669"/>
    <property type="project" value="UniProtKB-KW"/>
</dbReference>
<evidence type="ECO:0000256" key="2">
    <source>
        <dbReference type="ARBA" id="ARBA00022475"/>
    </source>
</evidence>
<dbReference type="GO" id="GO:0015418">
    <property type="term" value="F:ABC-type quaternary ammonium compound transporting activity"/>
    <property type="evidence" value="ECO:0007669"/>
    <property type="project" value="UniProtKB-EC"/>
</dbReference>
<dbReference type="Proteomes" id="UP000237752">
    <property type="component" value="Unassembled WGS sequence"/>
</dbReference>
<keyword evidence="3" id="KW-0410">Iron transport</keyword>
<dbReference type="PROSITE" id="PS50893">
    <property type="entry name" value="ABC_TRANSPORTER_2"/>
    <property type="match status" value="1"/>
</dbReference>
<dbReference type="SUPFAM" id="SSF52540">
    <property type="entry name" value="P-loop containing nucleoside triphosphate hydrolases"/>
    <property type="match status" value="1"/>
</dbReference>
<evidence type="ECO:0000256" key="5">
    <source>
        <dbReference type="ARBA" id="ARBA00022741"/>
    </source>
</evidence>
<organism evidence="13 14">
    <name type="scientific">Antricoccus suffuscus</name>
    <dbReference type="NCBI Taxonomy" id="1629062"/>
    <lineage>
        <taxon>Bacteria</taxon>
        <taxon>Bacillati</taxon>
        <taxon>Actinomycetota</taxon>
        <taxon>Actinomycetes</taxon>
        <taxon>Geodermatophilales</taxon>
        <taxon>Antricoccaceae</taxon>
        <taxon>Antricoccus</taxon>
    </lineage>
</organism>
<dbReference type="InterPro" id="IPR003593">
    <property type="entry name" value="AAA+_ATPase"/>
</dbReference>
<evidence type="ECO:0000256" key="8">
    <source>
        <dbReference type="ARBA" id="ARBA00023004"/>
    </source>
</evidence>
<keyword evidence="4" id="KW-0997">Cell inner membrane</keyword>
<keyword evidence="14" id="KW-1185">Reference proteome</keyword>
<dbReference type="CDD" id="cd03259">
    <property type="entry name" value="ABC_Carb_Solutes_like"/>
    <property type="match status" value="1"/>
</dbReference>
<dbReference type="Gene3D" id="3.40.50.300">
    <property type="entry name" value="P-loop containing nucleotide triphosphate hydrolases"/>
    <property type="match status" value="1"/>
</dbReference>
<dbReference type="Pfam" id="PF00005">
    <property type="entry name" value="ABC_tran"/>
    <property type="match status" value="1"/>
</dbReference>
<dbReference type="PANTHER" id="PTHR42781:SF5">
    <property type="entry name" value="PUTRESCINE TRANSPORT ATP-BINDING PROTEIN POTG"/>
    <property type="match status" value="1"/>
</dbReference>
<dbReference type="RefSeq" id="WP_106350912.1">
    <property type="nucleotide sequence ID" value="NZ_PVUE01000025.1"/>
</dbReference>
<dbReference type="InterPro" id="IPR003439">
    <property type="entry name" value="ABC_transporter-like_ATP-bd"/>
</dbReference>
<dbReference type="EC" id="7.6.2.9" evidence="11"/>
<accession>A0A2T0ZB53</accession>
<dbReference type="GO" id="GO:0043190">
    <property type="term" value="C:ATP-binding cassette (ABC) transporter complex"/>
    <property type="evidence" value="ECO:0007669"/>
    <property type="project" value="InterPro"/>
</dbReference>
<protein>
    <recommendedName>
        <fullName evidence="11">ABC-type quaternary amine transporter</fullName>
        <ecNumber evidence="11">7.6.2.9</ecNumber>
    </recommendedName>
</protein>
<evidence type="ECO:0000256" key="7">
    <source>
        <dbReference type="ARBA" id="ARBA00022967"/>
    </source>
</evidence>
<evidence type="ECO:0000256" key="11">
    <source>
        <dbReference type="ARBA" id="ARBA00066388"/>
    </source>
</evidence>
<evidence type="ECO:0000313" key="13">
    <source>
        <dbReference type="EMBL" id="PRZ33577.1"/>
    </source>
</evidence>
<dbReference type="PANTHER" id="PTHR42781">
    <property type="entry name" value="SPERMIDINE/PUTRESCINE IMPORT ATP-BINDING PROTEIN POTA"/>
    <property type="match status" value="1"/>
</dbReference>
<evidence type="ECO:0000256" key="1">
    <source>
        <dbReference type="ARBA" id="ARBA00022448"/>
    </source>
</evidence>
<evidence type="ECO:0000256" key="6">
    <source>
        <dbReference type="ARBA" id="ARBA00022840"/>
    </source>
</evidence>
<dbReference type="InterPro" id="IPR015853">
    <property type="entry name" value="ABC_transpr_FbpC"/>
</dbReference>
<keyword evidence="1" id="KW-0813">Transport</keyword>
<proteinExistence type="predicted"/>
<keyword evidence="2" id="KW-1003">Cell membrane</keyword>
<dbReference type="OrthoDB" id="7838608at2"/>
<keyword evidence="5" id="KW-0547">Nucleotide-binding</keyword>
<dbReference type="InterPro" id="IPR013611">
    <property type="entry name" value="Transp-assoc_OB_typ2"/>
</dbReference>
<dbReference type="PROSITE" id="PS00211">
    <property type="entry name" value="ABC_TRANSPORTER_1"/>
    <property type="match status" value="1"/>
</dbReference>